<dbReference type="OrthoDB" id="2744793at2759"/>
<protein>
    <submittedName>
        <fullName evidence="2">Uncharacterized protein</fullName>
    </submittedName>
</protein>
<feature type="transmembrane region" description="Helical" evidence="1">
    <location>
        <begin position="234"/>
        <end position="255"/>
    </location>
</feature>
<feature type="transmembrane region" description="Helical" evidence="1">
    <location>
        <begin position="146"/>
        <end position="172"/>
    </location>
</feature>
<feature type="transmembrane region" description="Helical" evidence="1">
    <location>
        <begin position="26"/>
        <end position="50"/>
    </location>
</feature>
<keyword evidence="1" id="KW-0812">Transmembrane</keyword>
<evidence type="ECO:0000313" key="3">
    <source>
        <dbReference type="Proteomes" id="UP000297245"/>
    </source>
</evidence>
<keyword evidence="1" id="KW-0472">Membrane</keyword>
<feature type="transmembrane region" description="Helical" evidence="1">
    <location>
        <begin position="115"/>
        <end position="134"/>
    </location>
</feature>
<keyword evidence="3" id="KW-1185">Reference proteome</keyword>
<dbReference type="EMBL" id="ML179377">
    <property type="protein sequence ID" value="THU89225.1"/>
    <property type="molecule type" value="Genomic_DNA"/>
</dbReference>
<evidence type="ECO:0000313" key="2">
    <source>
        <dbReference type="EMBL" id="THU89225.1"/>
    </source>
</evidence>
<sequence>MSDTKTQQIIFTTDDMHSWQDFLQSIAFEGIQCIFFIATLHIFSFITLGANLCNSLELQKHYSGIMIGITYKGNTYYSSYNSPDISKKIHTFLCGDAVVVWRAWILFNRGSKYRLFLGFCMITTFAASIADSWIQMTNSQAEDAGWAWIILPIGLVFTNLAATLLIAIKAWHYRHFLRENQIESPGKGQIEKFFVLLIESGGAYCLLWILGLIQLQLVYGIMQAAAPDFIGTDVVAGLGPHISCLYLLSIIILTANHKTHCDSTLQRQSLSQSVQFAPPPGSRLIDSVSDHQLAPREIHI</sequence>
<dbReference type="Proteomes" id="UP000297245">
    <property type="component" value="Unassembled WGS sequence"/>
</dbReference>
<gene>
    <name evidence="2" type="ORF">K435DRAFT_841923</name>
</gene>
<feature type="transmembrane region" description="Helical" evidence="1">
    <location>
        <begin position="193"/>
        <end position="222"/>
    </location>
</feature>
<name>A0A4V4HE31_DENBC</name>
<proteinExistence type="predicted"/>
<dbReference type="AlphaFoldDB" id="A0A4V4HE31"/>
<accession>A0A4V4HE31</accession>
<evidence type="ECO:0000256" key="1">
    <source>
        <dbReference type="SAM" id="Phobius"/>
    </source>
</evidence>
<reference evidence="2 3" key="1">
    <citation type="journal article" date="2019" name="Nat. Ecol. Evol.">
        <title>Megaphylogeny resolves global patterns of mushroom evolution.</title>
        <authorList>
            <person name="Varga T."/>
            <person name="Krizsan K."/>
            <person name="Foldi C."/>
            <person name="Dima B."/>
            <person name="Sanchez-Garcia M."/>
            <person name="Sanchez-Ramirez S."/>
            <person name="Szollosi G.J."/>
            <person name="Szarkandi J.G."/>
            <person name="Papp V."/>
            <person name="Albert L."/>
            <person name="Andreopoulos W."/>
            <person name="Angelini C."/>
            <person name="Antonin V."/>
            <person name="Barry K.W."/>
            <person name="Bougher N.L."/>
            <person name="Buchanan P."/>
            <person name="Buyck B."/>
            <person name="Bense V."/>
            <person name="Catcheside P."/>
            <person name="Chovatia M."/>
            <person name="Cooper J."/>
            <person name="Damon W."/>
            <person name="Desjardin D."/>
            <person name="Finy P."/>
            <person name="Geml J."/>
            <person name="Haridas S."/>
            <person name="Hughes K."/>
            <person name="Justo A."/>
            <person name="Karasinski D."/>
            <person name="Kautmanova I."/>
            <person name="Kiss B."/>
            <person name="Kocsube S."/>
            <person name="Kotiranta H."/>
            <person name="LaButti K.M."/>
            <person name="Lechner B.E."/>
            <person name="Liimatainen K."/>
            <person name="Lipzen A."/>
            <person name="Lukacs Z."/>
            <person name="Mihaltcheva S."/>
            <person name="Morgado L.N."/>
            <person name="Niskanen T."/>
            <person name="Noordeloos M.E."/>
            <person name="Ohm R.A."/>
            <person name="Ortiz-Santana B."/>
            <person name="Ovrebo C."/>
            <person name="Racz N."/>
            <person name="Riley R."/>
            <person name="Savchenko A."/>
            <person name="Shiryaev A."/>
            <person name="Soop K."/>
            <person name="Spirin V."/>
            <person name="Szebenyi C."/>
            <person name="Tomsovsky M."/>
            <person name="Tulloss R.E."/>
            <person name="Uehling J."/>
            <person name="Grigoriev I.V."/>
            <person name="Vagvolgyi C."/>
            <person name="Papp T."/>
            <person name="Martin F.M."/>
            <person name="Miettinen O."/>
            <person name="Hibbett D.S."/>
            <person name="Nagy L.G."/>
        </authorList>
    </citation>
    <scope>NUCLEOTIDE SEQUENCE [LARGE SCALE GENOMIC DNA]</scope>
    <source>
        <strain evidence="2 3">CBS 962.96</strain>
    </source>
</reference>
<organism evidence="2 3">
    <name type="scientific">Dendrothele bispora (strain CBS 962.96)</name>
    <dbReference type="NCBI Taxonomy" id="1314807"/>
    <lineage>
        <taxon>Eukaryota</taxon>
        <taxon>Fungi</taxon>
        <taxon>Dikarya</taxon>
        <taxon>Basidiomycota</taxon>
        <taxon>Agaricomycotina</taxon>
        <taxon>Agaricomycetes</taxon>
        <taxon>Agaricomycetidae</taxon>
        <taxon>Agaricales</taxon>
        <taxon>Agaricales incertae sedis</taxon>
        <taxon>Dendrothele</taxon>
    </lineage>
</organism>
<keyword evidence="1" id="KW-1133">Transmembrane helix</keyword>